<organism evidence="7 8">
    <name type="scientific">Chionoecetes opilio</name>
    <name type="common">Atlantic snow crab</name>
    <name type="synonym">Cancer opilio</name>
    <dbReference type="NCBI Taxonomy" id="41210"/>
    <lineage>
        <taxon>Eukaryota</taxon>
        <taxon>Metazoa</taxon>
        <taxon>Ecdysozoa</taxon>
        <taxon>Arthropoda</taxon>
        <taxon>Crustacea</taxon>
        <taxon>Multicrustacea</taxon>
        <taxon>Malacostraca</taxon>
        <taxon>Eumalacostraca</taxon>
        <taxon>Eucarida</taxon>
        <taxon>Decapoda</taxon>
        <taxon>Pleocyemata</taxon>
        <taxon>Brachyura</taxon>
        <taxon>Eubrachyura</taxon>
        <taxon>Majoidea</taxon>
        <taxon>Majidae</taxon>
        <taxon>Chionoecetes</taxon>
    </lineage>
</organism>
<keyword evidence="4 6" id="KW-0472">Membrane</keyword>
<keyword evidence="8" id="KW-1185">Reference proteome</keyword>
<protein>
    <submittedName>
        <fullName evidence="7">Transmembrane protein 115</fullName>
    </submittedName>
</protein>
<dbReference type="Pfam" id="PF08551">
    <property type="entry name" value="DUF1751"/>
    <property type="match status" value="1"/>
</dbReference>
<dbReference type="FunFam" id="1.20.1540.10:FF:000004">
    <property type="entry name" value="Transmembrane protein 115"/>
    <property type="match status" value="1"/>
</dbReference>
<feature type="transmembrane region" description="Helical" evidence="6">
    <location>
        <begin position="43"/>
        <end position="62"/>
    </location>
</feature>
<evidence type="ECO:0000256" key="5">
    <source>
        <dbReference type="SAM" id="MobiDB-lite"/>
    </source>
</evidence>
<gene>
    <name evidence="7" type="primary">TMEM115_1</name>
    <name evidence="7" type="ORF">GWK47_055107</name>
</gene>
<keyword evidence="2 6" id="KW-0812">Transmembrane</keyword>
<dbReference type="OrthoDB" id="73612at2759"/>
<feature type="transmembrane region" description="Helical" evidence="6">
    <location>
        <begin position="137"/>
        <end position="154"/>
    </location>
</feature>
<dbReference type="Proteomes" id="UP000770661">
    <property type="component" value="Unassembled WGS sequence"/>
</dbReference>
<evidence type="ECO:0000313" key="8">
    <source>
        <dbReference type="Proteomes" id="UP000770661"/>
    </source>
</evidence>
<reference evidence="7" key="1">
    <citation type="submission" date="2020-07" db="EMBL/GenBank/DDBJ databases">
        <title>The High-quality genome of the commercially important snow crab, Chionoecetes opilio.</title>
        <authorList>
            <person name="Jeong J.-H."/>
            <person name="Ryu S."/>
        </authorList>
    </citation>
    <scope>NUCLEOTIDE SEQUENCE</scope>
    <source>
        <strain evidence="7">MADBK_172401_WGS</strain>
        <tissue evidence="7">Digestive gland</tissue>
    </source>
</reference>
<keyword evidence="3 6" id="KW-1133">Transmembrane helix</keyword>
<accession>A0A8J5CNQ5</accession>
<name>A0A8J5CNQ5_CHIOP</name>
<dbReference type="PANTHER" id="PTHR13377:SF3">
    <property type="entry name" value="TRANSMEMBRANE PROTEIN 115"/>
    <property type="match status" value="1"/>
</dbReference>
<evidence type="ECO:0000256" key="1">
    <source>
        <dbReference type="ARBA" id="ARBA00004141"/>
    </source>
</evidence>
<evidence type="ECO:0000256" key="6">
    <source>
        <dbReference type="SAM" id="Phobius"/>
    </source>
</evidence>
<dbReference type="PANTHER" id="PTHR13377">
    <property type="entry name" value="PLACENTAL PROTEIN 6"/>
    <property type="match status" value="1"/>
</dbReference>
<evidence type="ECO:0000256" key="4">
    <source>
        <dbReference type="ARBA" id="ARBA00023136"/>
    </source>
</evidence>
<dbReference type="AlphaFoldDB" id="A0A8J5CNQ5"/>
<dbReference type="SMART" id="SM01160">
    <property type="entry name" value="DUF1751"/>
    <property type="match status" value="1"/>
</dbReference>
<dbReference type="EMBL" id="JACEEZ010018156">
    <property type="protein sequence ID" value="KAG0717109.1"/>
    <property type="molecule type" value="Genomic_DNA"/>
</dbReference>
<comment type="subcellular location">
    <subcellularLocation>
        <location evidence="1">Membrane</location>
        <topology evidence="1">Multi-pass membrane protein</topology>
    </subcellularLocation>
</comment>
<dbReference type="GO" id="GO:0016020">
    <property type="term" value="C:membrane"/>
    <property type="evidence" value="ECO:0007669"/>
    <property type="project" value="UniProtKB-SubCell"/>
</dbReference>
<dbReference type="InterPro" id="IPR013861">
    <property type="entry name" value="TMEM115/Pdh1/Rbl19"/>
</dbReference>
<evidence type="ECO:0000256" key="2">
    <source>
        <dbReference type="ARBA" id="ARBA00022692"/>
    </source>
</evidence>
<dbReference type="GO" id="GO:0005794">
    <property type="term" value="C:Golgi apparatus"/>
    <property type="evidence" value="ECO:0007669"/>
    <property type="project" value="TreeGrafter"/>
</dbReference>
<sequence length="236" mass="25853">MWGAPLKLSHCFVEVRLWQVCVDLVTLGLCGKLIEPLWGSFEMVLFFLLVNVLCGLHLCALLPHHLHVHLQPEVLFSVQINGMAGYIAGLSVAVKQIMPDHVLLHTRTPLGKVSNRHVPLCTLPDGAAALPVSPLEGLYTTMIGCGIAVSWVYLRFYRCTLTARGATWQSPFASPELDADEGLPQKNPGLWGGAPFKEARKRALASGGHDAPERGDPLVQRYLGPEVGRTEKYSSR</sequence>
<evidence type="ECO:0000256" key="3">
    <source>
        <dbReference type="ARBA" id="ARBA00022989"/>
    </source>
</evidence>
<dbReference type="GO" id="GO:0006890">
    <property type="term" value="P:retrograde vesicle-mediated transport, Golgi to endoplasmic reticulum"/>
    <property type="evidence" value="ECO:0007669"/>
    <property type="project" value="InterPro"/>
</dbReference>
<evidence type="ECO:0000313" key="7">
    <source>
        <dbReference type="EMBL" id="KAG0717109.1"/>
    </source>
</evidence>
<proteinExistence type="predicted"/>
<feature type="transmembrane region" description="Helical" evidence="6">
    <location>
        <begin position="74"/>
        <end position="94"/>
    </location>
</feature>
<comment type="caution">
    <text evidence="7">The sequence shown here is derived from an EMBL/GenBank/DDBJ whole genome shotgun (WGS) entry which is preliminary data.</text>
</comment>
<feature type="region of interest" description="Disordered" evidence="5">
    <location>
        <begin position="201"/>
        <end position="236"/>
    </location>
</feature>